<evidence type="ECO:0000313" key="1">
    <source>
        <dbReference type="EMBL" id="HIQ70866.1"/>
    </source>
</evidence>
<comment type="caution">
    <text evidence="1">The sequence shown here is derived from an EMBL/GenBank/DDBJ whole genome shotgun (WGS) entry which is preliminary data.</text>
</comment>
<protein>
    <submittedName>
        <fullName evidence="1">Uncharacterized protein</fullName>
    </submittedName>
</protein>
<dbReference type="EMBL" id="DVFJ01000005">
    <property type="protein sequence ID" value="HIQ70866.1"/>
    <property type="molecule type" value="Genomic_DNA"/>
</dbReference>
<proteinExistence type="predicted"/>
<reference evidence="1" key="2">
    <citation type="journal article" date="2021" name="PeerJ">
        <title>Extensive microbial diversity within the chicken gut microbiome revealed by metagenomics and culture.</title>
        <authorList>
            <person name="Gilroy R."/>
            <person name="Ravi A."/>
            <person name="Getino M."/>
            <person name="Pursley I."/>
            <person name="Horton D.L."/>
            <person name="Alikhan N.F."/>
            <person name="Baker D."/>
            <person name="Gharbi K."/>
            <person name="Hall N."/>
            <person name="Watson M."/>
            <person name="Adriaenssens E.M."/>
            <person name="Foster-Nyarko E."/>
            <person name="Jarju S."/>
            <person name="Secka A."/>
            <person name="Antonio M."/>
            <person name="Oren A."/>
            <person name="Chaudhuri R.R."/>
            <person name="La Ragione R."/>
            <person name="Hildebrand F."/>
            <person name="Pallen M.J."/>
        </authorList>
    </citation>
    <scope>NUCLEOTIDE SEQUENCE</scope>
    <source>
        <strain evidence="1">ChiSxjej2B14-6234</strain>
    </source>
</reference>
<sequence>MPASRRVSLKDREDRDRSVRRALDAFLTPPEAAVTNVTDVTDVADVSDVTNVPHVADVTEVTDVADVSHVADGPQPARDAFDAQEPDPAHAVPLSAPRRAARGRVVTAQPDALSDVRRFDAPAPFVLKGRRFDPPAGARKRQNYALSAETIKRIALASAYAGVGKAELVDAVLCAALRDLLDE</sequence>
<organism evidence="1 2">
    <name type="scientific">Candidatus Onthenecus intestinigallinarum</name>
    <dbReference type="NCBI Taxonomy" id="2840875"/>
    <lineage>
        <taxon>Bacteria</taxon>
        <taxon>Bacillati</taxon>
        <taxon>Bacillota</taxon>
        <taxon>Clostridia</taxon>
        <taxon>Eubacteriales</taxon>
        <taxon>Candidatus Onthenecus</taxon>
    </lineage>
</organism>
<name>A0A9D1CPI4_9FIRM</name>
<reference evidence="1" key="1">
    <citation type="submission" date="2020-10" db="EMBL/GenBank/DDBJ databases">
        <authorList>
            <person name="Gilroy R."/>
        </authorList>
    </citation>
    <scope>NUCLEOTIDE SEQUENCE</scope>
    <source>
        <strain evidence="1">ChiSxjej2B14-6234</strain>
    </source>
</reference>
<gene>
    <name evidence="1" type="ORF">IAB73_01450</name>
</gene>
<dbReference type="Proteomes" id="UP000886887">
    <property type="component" value="Unassembled WGS sequence"/>
</dbReference>
<accession>A0A9D1CPI4</accession>
<dbReference type="AlphaFoldDB" id="A0A9D1CPI4"/>
<evidence type="ECO:0000313" key="2">
    <source>
        <dbReference type="Proteomes" id="UP000886887"/>
    </source>
</evidence>